<accession>A0A8H5BFJ3</accession>
<evidence type="ECO:0000256" key="1">
    <source>
        <dbReference type="SAM" id="Phobius"/>
    </source>
</evidence>
<proteinExistence type="predicted"/>
<sequence>MSSGAGRLADCTFSTRAPSPSLLPYDALYAEAPCTSTTVLHSFSMLMASLILGLAAQDAGLCSLCLNPFFAMLTIAYHTVVLALLYINHSNYESCEPSATCQQPSSPKTHKLHPLINPFIACLLSLAWLGAYIAMTVVLATRALILPMPAIFFGDTLFKGNALVYNGHRAVLQIGTVQLAIPQTTRVSQKIQLMFSAVVCVLLGNIALRGLLDRVRACRGRENAFV</sequence>
<comment type="caution">
    <text evidence="2">The sequence shown here is derived from an EMBL/GenBank/DDBJ whole genome shotgun (WGS) entry which is preliminary data.</text>
</comment>
<name>A0A8H5BFJ3_9AGAR</name>
<dbReference type="Proteomes" id="UP000567179">
    <property type="component" value="Unassembled WGS sequence"/>
</dbReference>
<evidence type="ECO:0000313" key="2">
    <source>
        <dbReference type="EMBL" id="KAF5322397.1"/>
    </source>
</evidence>
<dbReference type="OrthoDB" id="3196762at2759"/>
<keyword evidence="1" id="KW-0812">Transmembrane</keyword>
<feature type="transmembrane region" description="Helical" evidence="1">
    <location>
        <begin position="68"/>
        <end position="87"/>
    </location>
</feature>
<feature type="transmembrane region" description="Helical" evidence="1">
    <location>
        <begin position="193"/>
        <end position="212"/>
    </location>
</feature>
<protein>
    <submittedName>
        <fullName evidence="2">Uncharacterized protein</fullName>
    </submittedName>
</protein>
<keyword evidence="1" id="KW-0472">Membrane</keyword>
<keyword evidence="3" id="KW-1185">Reference proteome</keyword>
<keyword evidence="1" id="KW-1133">Transmembrane helix</keyword>
<organism evidence="2 3">
    <name type="scientific">Psilocybe cf. subviscida</name>
    <dbReference type="NCBI Taxonomy" id="2480587"/>
    <lineage>
        <taxon>Eukaryota</taxon>
        <taxon>Fungi</taxon>
        <taxon>Dikarya</taxon>
        <taxon>Basidiomycota</taxon>
        <taxon>Agaricomycotina</taxon>
        <taxon>Agaricomycetes</taxon>
        <taxon>Agaricomycetidae</taxon>
        <taxon>Agaricales</taxon>
        <taxon>Agaricineae</taxon>
        <taxon>Strophariaceae</taxon>
        <taxon>Psilocybe</taxon>
    </lineage>
</organism>
<feature type="transmembrane region" description="Helical" evidence="1">
    <location>
        <begin position="38"/>
        <end position="56"/>
    </location>
</feature>
<gene>
    <name evidence="2" type="ORF">D9619_000668</name>
</gene>
<reference evidence="2 3" key="1">
    <citation type="journal article" date="2020" name="ISME J.">
        <title>Uncovering the hidden diversity of litter-decomposition mechanisms in mushroom-forming fungi.</title>
        <authorList>
            <person name="Floudas D."/>
            <person name="Bentzer J."/>
            <person name="Ahren D."/>
            <person name="Johansson T."/>
            <person name="Persson P."/>
            <person name="Tunlid A."/>
        </authorList>
    </citation>
    <scope>NUCLEOTIDE SEQUENCE [LARGE SCALE GENOMIC DNA]</scope>
    <source>
        <strain evidence="2 3">CBS 101986</strain>
    </source>
</reference>
<feature type="transmembrane region" description="Helical" evidence="1">
    <location>
        <begin position="115"/>
        <end position="141"/>
    </location>
</feature>
<evidence type="ECO:0000313" key="3">
    <source>
        <dbReference type="Proteomes" id="UP000567179"/>
    </source>
</evidence>
<dbReference type="AlphaFoldDB" id="A0A8H5BFJ3"/>
<dbReference type="EMBL" id="JAACJJ010000028">
    <property type="protein sequence ID" value="KAF5322397.1"/>
    <property type="molecule type" value="Genomic_DNA"/>
</dbReference>